<feature type="region of interest" description="Disordered" evidence="1">
    <location>
        <begin position="1"/>
        <end position="20"/>
    </location>
</feature>
<sequence length="90" mass="10518">MDHSKNPLGWKDTGVESNDASITETRLRELNGQANDPNMAARQFGNLDDVALRQMSRQSLQMYRDDIMRQIRELRRANDERLVRLTKTRT</sequence>
<dbReference type="EMBL" id="BARU01014426">
    <property type="protein sequence ID" value="GAH32912.1"/>
    <property type="molecule type" value="Genomic_DNA"/>
</dbReference>
<evidence type="ECO:0000313" key="2">
    <source>
        <dbReference type="EMBL" id="GAH32912.1"/>
    </source>
</evidence>
<gene>
    <name evidence="2" type="ORF">S03H2_25470</name>
</gene>
<reference evidence="2" key="1">
    <citation type="journal article" date="2014" name="Front. Microbiol.">
        <title>High frequency of phylogenetically diverse reductive dehalogenase-homologous genes in deep subseafloor sedimentary metagenomes.</title>
        <authorList>
            <person name="Kawai M."/>
            <person name="Futagami T."/>
            <person name="Toyoda A."/>
            <person name="Takaki Y."/>
            <person name="Nishi S."/>
            <person name="Hori S."/>
            <person name="Arai W."/>
            <person name="Tsubouchi T."/>
            <person name="Morono Y."/>
            <person name="Uchiyama I."/>
            <person name="Ito T."/>
            <person name="Fujiyama A."/>
            <person name="Inagaki F."/>
            <person name="Takami H."/>
        </authorList>
    </citation>
    <scope>NUCLEOTIDE SEQUENCE</scope>
    <source>
        <strain evidence="2">Expedition CK06-06</strain>
    </source>
</reference>
<comment type="caution">
    <text evidence="2">The sequence shown here is derived from an EMBL/GenBank/DDBJ whole genome shotgun (WGS) entry which is preliminary data.</text>
</comment>
<organism evidence="2">
    <name type="scientific">marine sediment metagenome</name>
    <dbReference type="NCBI Taxonomy" id="412755"/>
    <lineage>
        <taxon>unclassified sequences</taxon>
        <taxon>metagenomes</taxon>
        <taxon>ecological metagenomes</taxon>
    </lineage>
</organism>
<evidence type="ECO:0000256" key="1">
    <source>
        <dbReference type="SAM" id="MobiDB-lite"/>
    </source>
</evidence>
<dbReference type="AlphaFoldDB" id="X1EJX8"/>
<proteinExistence type="predicted"/>
<protein>
    <submittedName>
        <fullName evidence="2">Uncharacterized protein</fullName>
    </submittedName>
</protein>
<name>X1EJX8_9ZZZZ</name>
<accession>X1EJX8</accession>